<protein>
    <submittedName>
        <fullName evidence="2">PREDICTED: Copia</fullName>
    </submittedName>
</protein>
<feature type="transmembrane region" description="Helical" evidence="1">
    <location>
        <begin position="12"/>
        <end position="31"/>
    </location>
</feature>
<evidence type="ECO:0000313" key="2">
    <source>
        <dbReference type="EMBL" id="VVA28878.1"/>
    </source>
</evidence>
<keyword evidence="1" id="KW-0812">Transmembrane</keyword>
<evidence type="ECO:0000313" key="3">
    <source>
        <dbReference type="Proteomes" id="UP000327085"/>
    </source>
</evidence>
<dbReference type="Proteomes" id="UP000327085">
    <property type="component" value="Chromosome 7"/>
</dbReference>
<keyword evidence="1" id="KW-1133">Transmembrane helix</keyword>
<dbReference type="EMBL" id="CABIKO010000152">
    <property type="protein sequence ID" value="VVA28878.1"/>
    <property type="molecule type" value="Genomic_DNA"/>
</dbReference>
<dbReference type="AlphaFoldDB" id="A0A5E4FN69"/>
<dbReference type="InParanoid" id="A0A5E4FN69"/>
<keyword evidence="1" id="KW-0472">Membrane</keyword>
<name>A0A5E4FN69_PRUDU</name>
<gene>
    <name evidence="2" type="ORF">ALMOND_2B005443</name>
</gene>
<organism evidence="2 3">
    <name type="scientific">Prunus dulcis</name>
    <name type="common">Almond</name>
    <name type="synonym">Amygdalus dulcis</name>
    <dbReference type="NCBI Taxonomy" id="3755"/>
    <lineage>
        <taxon>Eukaryota</taxon>
        <taxon>Viridiplantae</taxon>
        <taxon>Streptophyta</taxon>
        <taxon>Embryophyta</taxon>
        <taxon>Tracheophyta</taxon>
        <taxon>Spermatophyta</taxon>
        <taxon>Magnoliopsida</taxon>
        <taxon>eudicotyledons</taxon>
        <taxon>Gunneridae</taxon>
        <taxon>Pentapetalae</taxon>
        <taxon>rosids</taxon>
        <taxon>fabids</taxon>
        <taxon>Rosales</taxon>
        <taxon>Rosaceae</taxon>
        <taxon>Amygdaloideae</taxon>
        <taxon>Amygdaleae</taxon>
        <taxon>Prunus</taxon>
    </lineage>
</organism>
<evidence type="ECO:0000256" key="1">
    <source>
        <dbReference type="SAM" id="Phobius"/>
    </source>
</evidence>
<dbReference type="Gramene" id="VVA28878">
    <property type="protein sequence ID" value="VVA28878"/>
    <property type="gene ID" value="Prudul26B005443"/>
</dbReference>
<reference evidence="3" key="1">
    <citation type="journal article" date="2020" name="Plant J.">
        <title>Transposons played a major role in the diversification between the closely related almond and peach genomes: results from the almond genome sequence.</title>
        <authorList>
            <person name="Alioto T."/>
            <person name="Alexiou K.G."/>
            <person name="Bardil A."/>
            <person name="Barteri F."/>
            <person name="Castanera R."/>
            <person name="Cruz F."/>
            <person name="Dhingra A."/>
            <person name="Duval H."/>
            <person name="Fernandez I Marti A."/>
            <person name="Frias L."/>
            <person name="Galan B."/>
            <person name="Garcia J.L."/>
            <person name="Howad W."/>
            <person name="Gomez-Garrido J."/>
            <person name="Gut M."/>
            <person name="Julca I."/>
            <person name="Morata J."/>
            <person name="Puigdomenech P."/>
            <person name="Ribeca P."/>
            <person name="Rubio Cabetas M.J."/>
            <person name="Vlasova A."/>
            <person name="Wirthensohn M."/>
            <person name="Garcia-Mas J."/>
            <person name="Gabaldon T."/>
            <person name="Casacuberta J.M."/>
            <person name="Arus P."/>
        </authorList>
    </citation>
    <scope>NUCLEOTIDE SEQUENCE [LARGE SCALE GENOMIC DNA]</scope>
    <source>
        <strain evidence="3">cv. Texas</strain>
    </source>
</reference>
<sequence>MDSMMRTGLGVLLRGNPLMVIVFFLEELLFLGGLRSKLLYQGPLPNRNIELWPPSHSSDTSYRCKSDYRERTKHIEIDCHVVREWIQSGAILTAHVSSACQLADMFAKPLGQLTFRSLLGKFRILDIHAPA</sequence>
<proteinExistence type="predicted"/>
<accession>A0A5E4FN69</accession>